<name>A0A3M7QS98_BRAPC</name>
<evidence type="ECO:0000313" key="1">
    <source>
        <dbReference type="EMBL" id="RNA14192.1"/>
    </source>
</evidence>
<evidence type="ECO:0000313" key="2">
    <source>
        <dbReference type="Proteomes" id="UP000276133"/>
    </source>
</evidence>
<reference evidence="1 2" key="1">
    <citation type="journal article" date="2018" name="Sci. Rep.">
        <title>Genomic signatures of local adaptation to the degree of environmental predictability in rotifers.</title>
        <authorList>
            <person name="Franch-Gras L."/>
            <person name="Hahn C."/>
            <person name="Garcia-Roger E.M."/>
            <person name="Carmona M.J."/>
            <person name="Serra M."/>
            <person name="Gomez A."/>
        </authorList>
    </citation>
    <scope>NUCLEOTIDE SEQUENCE [LARGE SCALE GENOMIC DNA]</scope>
    <source>
        <strain evidence="1">HYR1</strain>
    </source>
</reference>
<gene>
    <name evidence="1" type="ORF">BpHYR1_002497</name>
</gene>
<keyword evidence="2" id="KW-1185">Reference proteome</keyword>
<protein>
    <submittedName>
        <fullName evidence="1">Uncharacterized protein</fullName>
    </submittedName>
</protein>
<accession>A0A3M7QS98</accession>
<dbReference type="OrthoDB" id="10374219at2759"/>
<dbReference type="EMBL" id="REGN01005242">
    <property type="protein sequence ID" value="RNA14192.1"/>
    <property type="molecule type" value="Genomic_DNA"/>
</dbReference>
<comment type="caution">
    <text evidence="1">The sequence shown here is derived from an EMBL/GenBank/DDBJ whole genome shotgun (WGS) entry which is preliminary data.</text>
</comment>
<proteinExistence type="predicted"/>
<organism evidence="1 2">
    <name type="scientific">Brachionus plicatilis</name>
    <name type="common">Marine rotifer</name>
    <name type="synonym">Brachionus muelleri</name>
    <dbReference type="NCBI Taxonomy" id="10195"/>
    <lineage>
        <taxon>Eukaryota</taxon>
        <taxon>Metazoa</taxon>
        <taxon>Spiralia</taxon>
        <taxon>Gnathifera</taxon>
        <taxon>Rotifera</taxon>
        <taxon>Eurotatoria</taxon>
        <taxon>Monogononta</taxon>
        <taxon>Pseudotrocha</taxon>
        <taxon>Ploima</taxon>
        <taxon>Brachionidae</taxon>
        <taxon>Brachionus</taxon>
    </lineage>
</organism>
<dbReference type="AlphaFoldDB" id="A0A3M7QS98"/>
<dbReference type="Proteomes" id="UP000276133">
    <property type="component" value="Unassembled WGS sequence"/>
</dbReference>
<sequence>MFKYGFGRIICGCCSASIAVRVDKFKNDNNEQACIQKDECDHFKFEIELKLFKPDPNEKHKSQKEFMEINLKSICKECGDDFDCFSTCTSQSSRSGIKVVSGHGVSCFFAYEYTSNEDSDFINRPIRGNPNMPLPKIPNPVPYQLNQLSFLDFYSRGPSPSCILKQRV</sequence>